<keyword evidence="1" id="KW-0812">Transmembrane</keyword>
<name>A0ABY6B7K2_9BURK</name>
<organism evidence="2 3">
    <name type="scientific">Roseateles amylovorans</name>
    <dbReference type="NCBI Taxonomy" id="2978473"/>
    <lineage>
        <taxon>Bacteria</taxon>
        <taxon>Pseudomonadati</taxon>
        <taxon>Pseudomonadota</taxon>
        <taxon>Betaproteobacteria</taxon>
        <taxon>Burkholderiales</taxon>
        <taxon>Sphaerotilaceae</taxon>
        <taxon>Roseateles</taxon>
    </lineage>
</organism>
<proteinExistence type="predicted"/>
<evidence type="ECO:0000256" key="1">
    <source>
        <dbReference type="SAM" id="Phobius"/>
    </source>
</evidence>
<keyword evidence="3" id="KW-1185">Reference proteome</keyword>
<evidence type="ECO:0000313" key="2">
    <source>
        <dbReference type="EMBL" id="UXH79535.1"/>
    </source>
</evidence>
<accession>A0ABY6B7K2</accession>
<evidence type="ECO:0000313" key="3">
    <source>
        <dbReference type="Proteomes" id="UP001064933"/>
    </source>
</evidence>
<keyword evidence="1" id="KW-1133">Transmembrane helix</keyword>
<gene>
    <name evidence="2" type="ORF">N4261_06320</name>
</gene>
<reference evidence="2" key="1">
    <citation type="submission" date="2022-10" db="EMBL/GenBank/DDBJ databases">
        <title>Characterization and whole genome sequencing of a new Roseateles species, isolated from fresh water.</title>
        <authorList>
            <person name="Guliayeva D.Y."/>
            <person name="Akhremchuk A.E."/>
            <person name="Sikolenko M.A."/>
            <person name="Valentovich L.N."/>
            <person name="Sidarenka A.V."/>
        </authorList>
    </citation>
    <scope>NUCLEOTIDE SEQUENCE</scope>
    <source>
        <strain evidence="2">BIM B-1768</strain>
    </source>
</reference>
<dbReference type="Proteomes" id="UP001064933">
    <property type="component" value="Chromosome"/>
</dbReference>
<protein>
    <submittedName>
        <fullName evidence="2">Uncharacterized protein</fullName>
    </submittedName>
</protein>
<dbReference type="EMBL" id="CP104562">
    <property type="protein sequence ID" value="UXH79535.1"/>
    <property type="molecule type" value="Genomic_DNA"/>
</dbReference>
<dbReference type="RefSeq" id="WP_261759355.1">
    <property type="nucleotide sequence ID" value="NZ_CP104562.2"/>
</dbReference>
<sequence>MSGSTTNITYHNCDPSHGMGLGMGMGIGMGMGMGMGMGGMMGMMGGSMASMFMGHAMMGMPSFY</sequence>
<feature type="transmembrane region" description="Helical" evidence="1">
    <location>
        <begin position="20"/>
        <end position="43"/>
    </location>
</feature>
<keyword evidence="1" id="KW-0472">Membrane</keyword>